<dbReference type="GO" id="GO:0140359">
    <property type="term" value="F:ABC-type transporter activity"/>
    <property type="evidence" value="ECO:0007669"/>
    <property type="project" value="InterPro"/>
</dbReference>
<evidence type="ECO:0008006" key="4">
    <source>
        <dbReference type="Google" id="ProtNLM"/>
    </source>
</evidence>
<accession>A0A833DZ26</accession>
<keyword evidence="1" id="KW-0812">Transmembrane</keyword>
<feature type="transmembrane region" description="Helical" evidence="1">
    <location>
        <begin position="113"/>
        <end position="138"/>
    </location>
</feature>
<feature type="transmembrane region" description="Helical" evidence="1">
    <location>
        <begin position="62"/>
        <end position="82"/>
    </location>
</feature>
<reference evidence="2" key="1">
    <citation type="journal article" date="2020" name="ISME J.">
        <title>Gammaproteobacteria mediating utilization of methyl-, sulfur- and petroleum organic compounds in deep ocean hydrothermal plumes.</title>
        <authorList>
            <person name="Zhou Z."/>
            <person name="Liu Y."/>
            <person name="Pan J."/>
            <person name="Cron B.R."/>
            <person name="Toner B.M."/>
            <person name="Anantharaman K."/>
            <person name="Breier J.A."/>
            <person name="Dick G.J."/>
            <person name="Li M."/>
        </authorList>
    </citation>
    <scope>NUCLEOTIDE SEQUENCE</scope>
    <source>
        <strain evidence="2">SZUA-1451</strain>
    </source>
</reference>
<dbReference type="Pfam" id="PF12679">
    <property type="entry name" value="ABC2_membrane_2"/>
    <property type="match status" value="1"/>
</dbReference>
<dbReference type="GO" id="GO:0005886">
    <property type="term" value="C:plasma membrane"/>
    <property type="evidence" value="ECO:0007669"/>
    <property type="project" value="UniProtKB-SubCell"/>
</dbReference>
<keyword evidence="1" id="KW-0472">Membrane</keyword>
<evidence type="ECO:0000313" key="3">
    <source>
        <dbReference type="Proteomes" id="UP000649326"/>
    </source>
</evidence>
<proteinExistence type="predicted"/>
<gene>
    <name evidence="2" type="ORF">EYH13_03515</name>
</gene>
<evidence type="ECO:0000313" key="2">
    <source>
        <dbReference type="EMBL" id="HIP75207.1"/>
    </source>
</evidence>
<dbReference type="AlphaFoldDB" id="A0A833DZ26"/>
<name>A0A833DZ26_9EURY</name>
<evidence type="ECO:0000256" key="1">
    <source>
        <dbReference type="SAM" id="Phobius"/>
    </source>
</evidence>
<keyword evidence="1" id="KW-1133">Transmembrane helix</keyword>
<feature type="transmembrane region" description="Helical" evidence="1">
    <location>
        <begin position="150"/>
        <end position="171"/>
    </location>
</feature>
<dbReference type="Proteomes" id="UP000649326">
    <property type="component" value="Unassembled WGS sequence"/>
</dbReference>
<dbReference type="EMBL" id="DQUG01000146">
    <property type="protein sequence ID" value="HIP75207.1"/>
    <property type="molecule type" value="Genomic_DNA"/>
</dbReference>
<feature type="transmembrane region" description="Helical" evidence="1">
    <location>
        <begin position="21"/>
        <end position="42"/>
    </location>
</feature>
<feature type="transmembrane region" description="Helical" evidence="1">
    <location>
        <begin position="178"/>
        <end position="202"/>
    </location>
</feature>
<dbReference type="PANTHER" id="PTHR43471">
    <property type="entry name" value="ABC TRANSPORTER PERMEASE"/>
    <property type="match status" value="1"/>
</dbReference>
<comment type="caution">
    <text evidence="2">The sequence shown here is derived from an EMBL/GenBank/DDBJ whole genome shotgun (WGS) entry which is preliminary data.</text>
</comment>
<feature type="transmembrane region" description="Helical" evidence="1">
    <location>
        <begin position="222"/>
        <end position="240"/>
    </location>
</feature>
<dbReference type="PANTHER" id="PTHR43471:SF13">
    <property type="entry name" value="ABC-2 TYPE TRANSPORT SYSTEM PERMEASE PROTEIN"/>
    <property type="match status" value="1"/>
</dbReference>
<sequence>MNPVLNVAVRDVIESIKTKRLLVTLFIFVFIGIGTAHWVRYLLMSSPTGDEQFIKDAMANSFLNNLRNFLALLSILFGADAINREIETGTIRVTLGHPIYRDQFLIGKFLGKALTVMVGLTLFVVISVASMLLIGIPIGGGVVMLILKPLPFFVLFSLVYVSLGVLLSVLVRKSSTSILLALLLALFLEMIYPIAISVIISLKVISTGMSPELLGEMIQRMYRFLIIQPGFYLKNIWYAFGMRYFTV</sequence>
<organism evidence="2 3">
    <name type="scientific">Thermococcus paralvinellae</name>
    <dbReference type="NCBI Taxonomy" id="582419"/>
    <lineage>
        <taxon>Archaea</taxon>
        <taxon>Methanobacteriati</taxon>
        <taxon>Methanobacteriota</taxon>
        <taxon>Thermococci</taxon>
        <taxon>Thermococcales</taxon>
        <taxon>Thermococcaceae</taxon>
        <taxon>Thermococcus</taxon>
    </lineage>
</organism>
<protein>
    <recommendedName>
        <fullName evidence="4">ABC transporter permease</fullName>
    </recommendedName>
</protein>